<feature type="compositionally biased region" description="Pro residues" evidence="1">
    <location>
        <begin position="307"/>
        <end position="319"/>
    </location>
</feature>
<evidence type="ECO:0000256" key="2">
    <source>
        <dbReference type="SAM" id="Phobius"/>
    </source>
</evidence>
<organism evidence="3 4">
    <name type="scientific">Exidia glandulosa HHB12029</name>
    <dbReference type="NCBI Taxonomy" id="1314781"/>
    <lineage>
        <taxon>Eukaryota</taxon>
        <taxon>Fungi</taxon>
        <taxon>Dikarya</taxon>
        <taxon>Basidiomycota</taxon>
        <taxon>Agaricomycotina</taxon>
        <taxon>Agaricomycetes</taxon>
        <taxon>Auriculariales</taxon>
        <taxon>Exidiaceae</taxon>
        <taxon>Exidia</taxon>
    </lineage>
</organism>
<name>A0A166AVR8_EXIGL</name>
<feature type="compositionally biased region" description="Low complexity" evidence="1">
    <location>
        <begin position="331"/>
        <end position="346"/>
    </location>
</feature>
<evidence type="ECO:0000313" key="3">
    <source>
        <dbReference type="EMBL" id="KZV95639.1"/>
    </source>
</evidence>
<feature type="region of interest" description="Disordered" evidence="1">
    <location>
        <begin position="162"/>
        <end position="411"/>
    </location>
</feature>
<keyword evidence="4" id="KW-1185">Reference proteome</keyword>
<dbReference type="STRING" id="1314781.A0A166AVR8"/>
<dbReference type="EMBL" id="KV425954">
    <property type="protein sequence ID" value="KZV95639.1"/>
    <property type="molecule type" value="Genomic_DNA"/>
</dbReference>
<gene>
    <name evidence="3" type="ORF">EXIGLDRAFT_468975</name>
</gene>
<dbReference type="InParanoid" id="A0A166AVR8"/>
<keyword evidence="2" id="KW-0472">Membrane</keyword>
<keyword evidence="2" id="KW-0812">Transmembrane</keyword>
<accession>A0A166AVR8</accession>
<evidence type="ECO:0000256" key="1">
    <source>
        <dbReference type="SAM" id="MobiDB-lite"/>
    </source>
</evidence>
<dbReference type="AlphaFoldDB" id="A0A166AVR8"/>
<feature type="compositionally biased region" description="Polar residues" evidence="1">
    <location>
        <begin position="321"/>
        <end position="330"/>
    </location>
</feature>
<sequence>MASTSVTITTTGPGGTQIVTAPPVIVTTIYTTGENGSTTKVVVTIHNPTGTLSPSGGGHSPTEQFFSNRGAVAAVFTIVGLAVVAIAGGLWYAWRRHRTRQRLQRDAALAAGVPVPQPVLPLPDDDDEAAMIAHRRRTVGDLEADADSPRTAFLGLPLAASMSGHGHPDSGEGETYEPYSGYGQRPLSMFASTMPPDYVPARTQSTSPRPASPGYATMLPAAGASSIGHSGGSSSDHNHSSSHGHTWFHPHPYSAGRPITPPAQDSPPTSDQHHEPQAQPLTPPSSYPPKVPSRHPSRGGSAMKIAMPPPPALVSPPDDPTSASHPYQTASSEFPPSSYSLYPPSHGSDEGRLDPNIAQRLRGGAPLTNASTQSFRDDQDYSRRITMHTYDSYTSVPSDVPESESAETHRQ</sequence>
<keyword evidence="2" id="KW-1133">Transmembrane helix</keyword>
<proteinExistence type="predicted"/>
<dbReference type="Proteomes" id="UP000077266">
    <property type="component" value="Unassembled WGS sequence"/>
</dbReference>
<reference evidence="3 4" key="1">
    <citation type="journal article" date="2016" name="Mol. Biol. Evol.">
        <title>Comparative Genomics of Early-Diverging Mushroom-Forming Fungi Provides Insights into the Origins of Lignocellulose Decay Capabilities.</title>
        <authorList>
            <person name="Nagy L.G."/>
            <person name="Riley R."/>
            <person name="Tritt A."/>
            <person name="Adam C."/>
            <person name="Daum C."/>
            <person name="Floudas D."/>
            <person name="Sun H."/>
            <person name="Yadav J.S."/>
            <person name="Pangilinan J."/>
            <person name="Larsson K.H."/>
            <person name="Matsuura K."/>
            <person name="Barry K."/>
            <person name="Labutti K."/>
            <person name="Kuo R."/>
            <person name="Ohm R.A."/>
            <person name="Bhattacharya S.S."/>
            <person name="Shirouzu T."/>
            <person name="Yoshinaga Y."/>
            <person name="Martin F.M."/>
            <person name="Grigoriev I.V."/>
            <person name="Hibbett D.S."/>
        </authorList>
    </citation>
    <scope>NUCLEOTIDE SEQUENCE [LARGE SCALE GENOMIC DNA]</scope>
    <source>
        <strain evidence="3 4">HHB12029</strain>
    </source>
</reference>
<feature type="transmembrane region" description="Helical" evidence="2">
    <location>
        <begin position="71"/>
        <end position="94"/>
    </location>
</feature>
<evidence type="ECO:0000313" key="4">
    <source>
        <dbReference type="Proteomes" id="UP000077266"/>
    </source>
</evidence>
<feature type="compositionally biased region" description="Low complexity" evidence="1">
    <location>
        <begin position="223"/>
        <end position="239"/>
    </location>
</feature>
<protein>
    <submittedName>
        <fullName evidence="3">Uncharacterized protein</fullName>
    </submittedName>
</protein>
<dbReference type="OrthoDB" id="3256702at2759"/>
<feature type="compositionally biased region" description="Pro residues" evidence="1">
    <location>
        <begin position="281"/>
        <end position="291"/>
    </location>
</feature>